<evidence type="ECO:0000313" key="3">
    <source>
        <dbReference type="EMBL" id="TMQ67595.1"/>
    </source>
</evidence>
<proteinExistence type="predicted"/>
<comment type="caution">
    <text evidence="3">The sequence shown here is derived from an EMBL/GenBank/DDBJ whole genome shotgun (WGS) entry which is preliminary data.</text>
</comment>
<feature type="region of interest" description="Disordered" evidence="1">
    <location>
        <begin position="317"/>
        <end position="344"/>
    </location>
</feature>
<protein>
    <submittedName>
        <fullName evidence="3">PorV/PorQ family protein</fullName>
    </submittedName>
</protein>
<sequence length="344" mass="35980">MRTFKLCICAALVMALFAAGLAEAGIGDAGTTAANFLMVGSGARVLGMGGATLGLGDDIAATAWNPAALGWTGESEVVLSHAGLSNESLQEWMGIGGRVGKSQTRWSASGLYQGDGSIQGRDASNNPTSNFAANSFEVGAQVAQQLGGLVSLGIGAKSVNEKLGDATGHGFTLDAGLMIRQGMFGFGISGQNLIGEMKYDAVSYDFPRNIGVGMAVVHRASGLSLAMDANFPSAYYKDLRTGVEWMWKDALALRAGYRYEHTGLPISDPLSGPSFGIGAGKNGFWFDYGYLISSSGEGQHRVGLKFLPGRWSGLHSDPYGQGDIPRDFNDQPLIGPPTPKGNRP</sequence>
<gene>
    <name evidence="3" type="ORF">E6K78_04235</name>
</gene>
<evidence type="ECO:0000256" key="2">
    <source>
        <dbReference type="SAM" id="SignalP"/>
    </source>
</evidence>
<reference evidence="3 4" key="1">
    <citation type="journal article" date="2019" name="Nat. Microbiol.">
        <title>Mediterranean grassland soil C-N compound turnover is dependent on rainfall and depth, and is mediated by genomically divergent microorganisms.</title>
        <authorList>
            <person name="Diamond S."/>
            <person name="Andeer P.F."/>
            <person name="Li Z."/>
            <person name="Crits-Christoph A."/>
            <person name="Burstein D."/>
            <person name="Anantharaman K."/>
            <person name="Lane K.R."/>
            <person name="Thomas B.C."/>
            <person name="Pan C."/>
            <person name="Northen T.R."/>
            <person name="Banfield J.F."/>
        </authorList>
    </citation>
    <scope>NUCLEOTIDE SEQUENCE [LARGE SCALE GENOMIC DNA]</scope>
    <source>
        <strain evidence="3">WS_8</strain>
    </source>
</reference>
<feature type="signal peptide" evidence="2">
    <location>
        <begin position="1"/>
        <end position="24"/>
    </location>
</feature>
<dbReference type="SUPFAM" id="SSF56935">
    <property type="entry name" value="Porins"/>
    <property type="match status" value="1"/>
</dbReference>
<name>A0A538TVF2_UNCEI</name>
<feature type="compositionally biased region" description="Pro residues" evidence="1">
    <location>
        <begin position="334"/>
        <end position="344"/>
    </location>
</feature>
<keyword evidence="2" id="KW-0732">Signal</keyword>
<evidence type="ECO:0000313" key="4">
    <source>
        <dbReference type="Proteomes" id="UP000316609"/>
    </source>
</evidence>
<dbReference type="AlphaFoldDB" id="A0A538TVF2"/>
<dbReference type="Proteomes" id="UP000316609">
    <property type="component" value="Unassembled WGS sequence"/>
</dbReference>
<organism evidence="3 4">
    <name type="scientific">Eiseniibacteriota bacterium</name>
    <dbReference type="NCBI Taxonomy" id="2212470"/>
    <lineage>
        <taxon>Bacteria</taxon>
        <taxon>Candidatus Eiseniibacteriota</taxon>
    </lineage>
</organism>
<accession>A0A538TVF2</accession>
<feature type="chain" id="PRO_5022077215" evidence="2">
    <location>
        <begin position="25"/>
        <end position="344"/>
    </location>
</feature>
<dbReference type="Gene3D" id="2.40.160.60">
    <property type="entry name" value="Outer membrane protein transport protein (OMPP1/FadL/TodX)"/>
    <property type="match status" value="1"/>
</dbReference>
<evidence type="ECO:0000256" key="1">
    <source>
        <dbReference type="SAM" id="MobiDB-lite"/>
    </source>
</evidence>
<dbReference type="EMBL" id="VBOY01000035">
    <property type="protein sequence ID" value="TMQ67595.1"/>
    <property type="molecule type" value="Genomic_DNA"/>
</dbReference>
<dbReference type="NCBIfam" id="NF033709">
    <property type="entry name" value="PorV_fam"/>
    <property type="match status" value="1"/>
</dbReference>